<keyword evidence="3" id="KW-1185">Reference proteome</keyword>
<dbReference type="Proteomes" id="UP000184287">
    <property type="component" value="Unassembled WGS sequence"/>
</dbReference>
<sequence length="137" mass="15363">MSYRISLVAGIILLIVSLFILKESLAFVAHSERAIGVVIEIEKISIDDGPSYSPVFQIITKNNEEIVYRHLHSSNPPGWTIGEKATFLYAPDDPDGSVRIFTYFGLFSWTIILMAFAIPLTIVGGSYIWFERYLGTT</sequence>
<accession>A0A1M4U8L0</accession>
<organism evidence="2 3">
    <name type="scientific">Pedobacter caeni</name>
    <dbReference type="NCBI Taxonomy" id="288992"/>
    <lineage>
        <taxon>Bacteria</taxon>
        <taxon>Pseudomonadati</taxon>
        <taxon>Bacteroidota</taxon>
        <taxon>Sphingobacteriia</taxon>
        <taxon>Sphingobacteriales</taxon>
        <taxon>Sphingobacteriaceae</taxon>
        <taxon>Pedobacter</taxon>
    </lineage>
</organism>
<evidence type="ECO:0000313" key="2">
    <source>
        <dbReference type="EMBL" id="SHE52968.1"/>
    </source>
</evidence>
<keyword evidence="1" id="KW-0812">Transmembrane</keyword>
<dbReference type="OrthoDB" id="954824at2"/>
<evidence type="ECO:0008006" key="4">
    <source>
        <dbReference type="Google" id="ProtNLM"/>
    </source>
</evidence>
<evidence type="ECO:0000313" key="3">
    <source>
        <dbReference type="Proteomes" id="UP000184287"/>
    </source>
</evidence>
<dbReference type="STRING" id="288992.SAMN04488522_101466"/>
<proteinExistence type="predicted"/>
<protein>
    <recommendedName>
        <fullName evidence="4">DUF3592 domain-containing protein</fullName>
    </recommendedName>
</protein>
<keyword evidence="1" id="KW-0472">Membrane</keyword>
<evidence type="ECO:0000256" key="1">
    <source>
        <dbReference type="SAM" id="Phobius"/>
    </source>
</evidence>
<dbReference type="AlphaFoldDB" id="A0A1M4U8L0"/>
<reference evidence="3" key="1">
    <citation type="submission" date="2016-11" db="EMBL/GenBank/DDBJ databases">
        <authorList>
            <person name="Varghese N."/>
            <person name="Submissions S."/>
        </authorList>
    </citation>
    <scope>NUCLEOTIDE SEQUENCE [LARGE SCALE GENOMIC DNA]</scope>
    <source>
        <strain evidence="3">DSM 16990</strain>
    </source>
</reference>
<name>A0A1M4U8L0_9SPHI</name>
<feature type="transmembrane region" description="Helical" evidence="1">
    <location>
        <begin position="106"/>
        <end position="130"/>
    </location>
</feature>
<keyword evidence="1" id="KW-1133">Transmembrane helix</keyword>
<dbReference type="EMBL" id="FQUQ01000001">
    <property type="protein sequence ID" value="SHE52968.1"/>
    <property type="molecule type" value="Genomic_DNA"/>
</dbReference>
<dbReference type="RefSeq" id="WP_073226875.1">
    <property type="nucleotide sequence ID" value="NZ_FQUQ01000001.1"/>
</dbReference>
<gene>
    <name evidence="2" type="ORF">SAMN04488522_101466</name>
</gene>